<dbReference type="PANTHER" id="PTHR36929">
    <property type="entry name" value="ATTACHMENT SUBUNIT, PUTATIVE-RELATED"/>
    <property type="match status" value="1"/>
</dbReference>
<dbReference type="KEGG" id="pmw:B2K_07460"/>
<reference evidence="3 4" key="1">
    <citation type="submission" date="2013-06" db="EMBL/GenBank/DDBJ databases">
        <title>Complete genome sequence of Paenibacillus mucilaginosus K02.</title>
        <authorList>
            <person name="Xiao B."/>
            <person name="Sun L."/>
            <person name="Xiao L."/>
            <person name="Lian B."/>
        </authorList>
    </citation>
    <scope>NUCLEOTIDE SEQUENCE [LARGE SCALE GENOMIC DNA]</scope>
    <source>
        <strain evidence="3 4">K02</strain>
    </source>
</reference>
<feature type="domain" description="Activator of Hsp90 ATPase homologue 1/2-like C-terminal" evidence="2">
    <location>
        <begin position="28"/>
        <end position="155"/>
    </location>
</feature>
<dbReference type="AlphaFoldDB" id="I0BDW1"/>
<proteinExistence type="inferred from homology"/>
<comment type="similarity">
    <text evidence="1">Belongs to the AHA1 family.</text>
</comment>
<name>I0BDW1_9BACL</name>
<gene>
    <name evidence="3" type="ORF">B2K_07460</name>
</gene>
<evidence type="ECO:0000313" key="4">
    <source>
        <dbReference type="Proteomes" id="UP000007392"/>
    </source>
</evidence>
<evidence type="ECO:0000256" key="1">
    <source>
        <dbReference type="ARBA" id="ARBA00006817"/>
    </source>
</evidence>
<dbReference type="InterPro" id="IPR023393">
    <property type="entry name" value="START-like_dom_sf"/>
</dbReference>
<dbReference type="InterPro" id="IPR013538">
    <property type="entry name" value="ASHA1/2-like_C"/>
</dbReference>
<dbReference type="HOGENOM" id="CLU_108923_6_2_9"/>
<organism evidence="3 4">
    <name type="scientific">Paenibacillus mucilaginosus K02</name>
    <dbReference type="NCBI Taxonomy" id="997761"/>
    <lineage>
        <taxon>Bacteria</taxon>
        <taxon>Bacillati</taxon>
        <taxon>Bacillota</taxon>
        <taxon>Bacilli</taxon>
        <taxon>Bacillales</taxon>
        <taxon>Paenibacillaceae</taxon>
        <taxon>Paenibacillus</taxon>
    </lineage>
</organism>
<dbReference type="Gene3D" id="3.30.530.20">
    <property type="match status" value="1"/>
</dbReference>
<protein>
    <submittedName>
        <fullName evidence="3">Activator of HSP90 ATPase</fullName>
    </submittedName>
</protein>
<accession>I0BDW1</accession>
<evidence type="ECO:0000313" key="3">
    <source>
        <dbReference type="EMBL" id="AFH60558.1"/>
    </source>
</evidence>
<dbReference type="CDD" id="cd08894">
    <property type="entry name" value="SRPBCC_CalC_Aha1-like_1"/>
    <property type="match status" value="1"/>
</dbReference>
<dbReference type="Proteomes" id="UP000007392">
    <property type="component" value="Chromosome"/>
</dbReference>
<dbReference type="PANTHER" id="PTHR36929:SF5">
    <property type="entry name" value="BLR6751 PROTEIN"/>
    <property type="match status" value="1"/>
</dbReference>
<dbReference type="EMBL" id="CP003422">
    <property type="protein sequence ID" value="AFH60558.1"/>
    <property type="molecule type" value="Genomic_DNA"/>
</dbReference>
<dbReference type="Pfam" id="PF08327">
    <property type="entry name" value="AHSA1"/>
    <property type="match status" value="1"/>
</dbReference>
<evidence type="ECO:0000259" key="2">
    <source>
        <dbReference type="Pfam" id="PF08327"/>
    </source>
</evidence>
<sequence length="159" mass="18129">MDMNQNNAANKAGTHVGEREIVITRVLDAPRALVFDAWTKEEHLSKWWGPRGFTMTFEKFEMKPGGTWQFIMHGPDGVDYPNTNVFVEVVRPKRIVIQHAVFPHFLATASFEDQDGRTTLTYRTVFDETDAVFDKVKTYAVPGAEQTLDRLEEHLASLS</sequence>
<dbReference type="SUPFAM" id="SSF55961">
    <property type="entry name" value="Bet v1-like"/>
    <property type="match status" value="1"/>
</dbReference>